<evidence type="ECO:0000313" key="3">
    <source>
        <dbReference type="EMBL" id="CAG8439858.1"/>
    </source>
</evidence>
<dbReference type="Gene3D" id="1.10.30.10">
    <property type="entry name" value="High mobility group box domain"/>
    <property type="match status" value="1"/>
</dbReference>
<proteinExistence type="predicted"/>
<name>A0A9N8YMT0_FUNMO</name>
<dbReference type="PROSITE" id="PS50118">
    <property type="entry name" value="HMG_BOX_2"/>
    <property type="match status" value="1"/>
</dbReference>
<dbReference type="CDD" id="cd01389">
    <property type="entry name" value="HMG-box_ROX1-like"/>
    <property type="match status" value="1"/>
</dbReference>
<keyword evidence="1" id="KW-0238">DNA-binding</keyword>
<evidence type="ECO:0000313" key="4">
    <source>
        <dbReference type="Proteomes" id="UP000789375"/>
    </source>
</evidence>
<dbReference type="Pfam" id="PF00505">
    <property type="entry name" value="HMG_box"/>
    <property type="match status" value="1"/>
</dbReference>
<keyword evidence="1" id="KW-0539">Nucleus</keyword>
<dbReference type="Proteomes" id="UP000789375">
    <property type="component" value="Unassembled WGS sequence"/>
</dbReference>
<protein>
    <submittedName>
        <fullName evidence="3">14432_t:CDS:1</fullName>
    </submittedName>
</protein>
<organism evidence="3 4">
    <name type="scientific">Funneliformis mosseae</name>
    <name type="common">Endomycorrhizal fungus</name>
    <name type="synonym">Glomus mosseae</name>
    <dbReference type="NCBI Taxonomy" id="27381"/>
    <lineage>
        <taxon>Eukaryota</taxon>
        <taxon>Fungi</taxon>
        <taxon>Fungi incertae sedis</taxon>
        <taxon>Mucoromycota</taxon>
        <taxon>Glomeromycotina</taxon>
        <taxon>Glomeromycetes</taxon>
        <taxon>Glomerales</taxon>
        <taxon>Glomeraceae</taxon>
        <taxon>Funneliformis</taxon>
    </lineage>
</organism>
<dbReference type="InterPro" id="IPR009071">
    <property type="entry name" value="HMG_box_dom"/>
</dbReference>
<dbReference type="EMBL" id="CAJVPP010000074">
    <property type="protein sequence ID" value="CAG8439858.1"/>
    <property type="molecule type" value="Genomic_DNA"/>
</dbReference>
<feature type="domain" description="HMG box" evidence="2">
    <location>
        <begin position="83"/>
        <end position="149"/>
    </location>
</feature>
<accession>A0A9N8YMT0</accession>
<evidence type="ECO:0000256" key="1">
    <source>
        <dbReference type="PROSITE-ProRule" id="PRU00267"/>
    </source>
</evidence>
<dbReference type="GO" id="GO:0003677">
    <property type="term" value="F:DNA binding"/>
    <property type="evidence" value="ECO:0007669"/>
    <property type="project" value="UniProtKB-UniRule"/>
</dbReference>
<feature type="DNA-binding region" description="HMG box" evidence="1">
    <location>
        <begin position="83"/>
        <end position="149"/>
    </location>
</feature>
<comment type="caution">
    <text evidence="3">The sequence shown here is derived from an EMBL/GenBank/DDBJ whole genome shotgun (WGS) entry which is preliminary data.</text>
</comment>
<dbReference type="InterPro" id="IPR036910">
    <property type="entry name" value="HMG_box_dom_sf"/>
</dbReference>
<gene>
    <name evidence="3" type="ORF">FMOSSE_LOCUS719</name>
</gene>
<dbReference type="SMART" id="SM00398">
    <property type="entry name" value="HMG"/>
    <property type="match status" value="1"/>
</dbReference>
<sequence length="353" mass="39835">MAKTKQQKYQHVFTLDNFRKNASGNVHVVPPDPNNVLSFGNKKSDEEIVYSSKFNLDVEELLNNSTRTRLALRNNKEGAIKKVPRRQNPWILYRRDKSADPRFVGMKSSMISQIVGKWWNVESEDVKESYAALARMAEARHMAKHKDFAILNKGISQDLFAVSNSDSTSSSFNSSQISEDQDMLDVIDFDSSYFSSPTMSEFEGYNILDNESTSTSSVSSSPQKLEYCLHLFNSLGSPQNSESGEIFIPDNNVSQDMTDIALNFPTLGSIVPTNTTPSPPPPEEFQQFSTLDQPFEMPPDFMENVFLGSNFNEKVLFDEIMMPPQFSGMPLDYYGFISEDNFLELFKGSGSLQ</sequence>
<keyword evidence="4" id="KW-1185">Reference proteome</keyword>
<dbReference type="SUPFAM" id="SSF47095">
    <property type="entry name" value="HMG-box"/>
    <property type="match status" value="1"/>
</dbReference>
<evidence type="ECO:0000259" key="2">
    <source>
        <dbReference type="PROSITE" id="PS50118"/>
    </source>
</evidence>
<dbReference type="AlphaFoldDB" id="A0A9N8YMT0"/>
<dbReference type="GO" id="GO:0005634">
    <property type="term" value="C:nucleus"/>
    <property type="evidence" value="ECO:0007669"/>
    <property type="project" value="UniProtKB-UniRule"/>
</dbReference>
<reference evidence="3" key="1">
    <citation type="submission" date="2021-06" db="EMBL/GenBank/DDBJ databases">
        <authorList>
            <person name="Kallberg Y."/>
            <person name="Tangrot J."/>
            <person name="Rosling A."/>
        </authorList>
    </citation>
    <scope>NUCLEOTIDE SEQUENCE</scope>
    <source>
        <strain evidence="3">87-6 pot B 2015</strain>
    </source>
</reference>